<comment type="similarity">
    <text evidence="2">Belongs to the glycosyl hydrolase 33 family.</text>
</comment>
<sequence length="904" mass="96376">MRRVGKRRLLAAALLALVAAPLSWTGGDRLAEASASAGAEPVYESTDLYVAGTEGYHTFRIPSVLTTRSGTVLAFAEGRRNSASDTGDIDTVLKRSFDGGRTWQPMQVVCDMGTDTCGNPTAVQDEETGRVWLFLTHNYGDDTIEEINNGTSRGVRTVWSAYSDDDGATWSAPANRFAEVQRPDTRWDATGPGIGIQLRHGPAKGRLVIPAIGRNIQSDDHGATWYESGRLPDGLNEATVVELTDGTLMRNDRLSKNQELKRRAVVTSADQGATWSPIAYDPVLIDPICEASIVRYKPADNAAGDRMLLFANPAETGKRTTMTVRISYDDGRTWTVSKTAYRGNAAYSSLTVLPDGNVGLLFEGGMYTAYDKIMFASFNLEWMSTVEPDLDDLVFSEGELSPVFRGDIGEYRLELYRDVEELTVTSVTARGETVVAVNGKPAPAGTATTVALGGLDAISVQAKLGPRVRTYAIRLDRTRERPELKLHWTFEAAGADGAVPDLTGGGHAGLLGAGAEIRAGAGLAGAALYLNGQRASVEIANEEDLHPGAGDFSLSVWVKPEALVQQRHIVYWYGQAGRGLPQWWFAVEKNGAVRMNMSGLPSGSEVGVATPAGLVKAGVWTHLAAVRDGSVNKIYVNGRLAATSVRYDGAQMNVTNAALPPLVGFDKGTVGNRDWYGYMDDFRLYRNALTAGESLKLYEGGGDAVPPATEAAVTPDEPGGANGWYVGDVTVALSATDDRSGVARTEYRLNGGAWTAYEGPIAVAAEGATAIDYRSVDRAGNAEPVRTVTVRIDKTAPAIRVVPDRAVLWPPNGKLVPVAMAVEAEDGASGVASVKLVSIAGSEPDETAVSDAAYGTDDREFRLRAERAGNGAGRTYEIVYEATDNAGLQAVGTAIVAVPHDRSE</sequence>
<dbReference type="Gene3D" id="2.60.120.200">
    <property type="match status" value="1"/>
</dbReference>
<dbReference type="GO" id="GO:0004308">
    <property type="term" value="F:exo-alpha-sialidase activity"/>
    <property type="evidence" value="ECO:0007669"/>
    <property type="project" value="UniProtKB-EC"/>
</dbReference>
<dbReference type="OrthoDB" id="7294637at2"/>
<evidence type="ECO:0000256" key="1">
    <source>
        <dbReference type="ARBA" id="ARBA00000427"/>
    </source>
</evidence>
<gene>
    <name evidence="8" type="ORF">DLM86_02765</name>
</gene>
<comment type="catalytic activity">
    <reaction evidence="1">
        <text>Hydrolysis of alpha-(2-&gt;3)-, alpha-(2-&gt;6)-, alpha-(2-&gt;8)- glycosidic linkages of terminal sialic acid residues in oligosaccharides, glycoproteins, glycolipids, colominic acid and synthetic substrates.</text>
        <dbReference type="EC" id="3.2.1.18"/>
    </reaction>
</comment>
<dbReference type="InterPro" id="IPR006558">
    <property type="entry name" value="LamG-like"/>
</dbReference>
<dbReference type="Gene3D" id="2.120.10.10">
    <property type="match status" value="1"/>
</dbReference>
<dbReference type="NCBIfam" id="NF047446">
    <property type="entry name" value="barrel_OmpL47"/>
    <property type="match status" value="1"/>
</dbReference>
<dbReference type="GO" id="GO:0005737">
    <property type="term" value="C:cytoplasm"/>
    <property type="evidence" value="ECO:0007669"/>
    <property type="project" value="TreeGrafter"/>
</dbReference>
<accession>A0A2V5KXV7</accession>
<dbReference type="InterPro" id="IPR026856">
    <property type="entry name" value="Sialidase_fam"/>
</dbReference>
<dbReference type="SMART" id="SM00560">
    <property type="entry name" value="LamGL"/>
    <property type="match status" value="1"/>
</dbReference>
<dbReference type="EMBL" id="QJVJ01000001">
    <property type="protein sequence ID" value="PYI57377.1"/>
    <property type="molecule type" value="Genomic_DNA"/>
</dbReference>
<dbReference type="GO" id="GO:0016020">
    <property type="term" value="C:membrane"/>
    <property type="evidence" value="ECO:0007669"/>
    <property type="project" value="TreeGrafter"/>
</dbReference>
<evidence type="ECO:0000256" key="5">
    <source>
        <dbReference type="ARBA" id="ARBA00023157"/>
    </source>
</evidence>
<dbReference type="Gene3D" id="3.30.1920.20">
    <property type="match status" value="1"/>
</dbReference>
<feature type="chain" id="PRO_5039341811" description="exo-alpha-sialidase" evidence="6">
    <location>
        <begin position="26"/>
        <end position="904"/>
    </location>
</feature>
<keyword evidence="9" id="KW-1185">Reference proteome</keyword>
<dbReference type="SUPFAM" id="SSF50939">
    <property type="entry name" value="Sialidases"/>
    <property type="match status" value="1"/>
</dbReference>
<dbReference type="InterPro" id="IPR058094">
    <property type="entry name" value="Ig-like_OmpL47-like"/>
</dbReference>
<feature type="domain" description="LamG-like jellyroll fold" evidence="7">
    <location>
        <begin position="550"/>
        <end position="692"/>
    </location>
</feature>
<feature type="signal peptide" evidence="6">
    <location>
        <begin position="1"/>
        <end position="25"/>
    </location>
</feature>
<dbReference type="Proteomes" id="UP000247476">
    <property type="component" value="Unassembled WGS sequence"/>
</dbReference>
<evidence type="ECO:0000256" key="6">
    <source>
        <dbReference type="SAM" id="SignalP"/>
    </source>
</evidence>
<dbReference type="PANTHER" id="PTHR10628:SF30">
    <property type="entry name" value="EXO-ALPHA-SIALIDASE"/>
    <property type="match status" value="1"/>
</dbReference>
<reference evidence="8 9" key="1">
    <citation type="submission" date="2018-05" db="EMBL/GenBank/DDBJ databases">
        <title>Paenibacillus flagellatus sp. nov., isolated from selenium mineral soil.</title>
        <authorList>
            <person name="Dai X."/>
        </authorList>
    </citation>
    <scope>NUCLEOTIDE SEQUENCE [LARGE SCALE GENOMIC DNA]</scope>
    <source>
        <strain evidence="8 9">DXL2</strain>
    </source>
</reference>
<evidence type="ECO:0000256" key="3">
    <source>
        <dbReference type="ARBA" id="ARBA00012733"/>
    </source>
</evidence>
<proteinExistence type="inferred from homology"/>
<dbReference type="AlphaFoldDB" id="A0A2V5KXV7"/>
<keyword evidence="5" id="KW-1015">Disulfide bond</keyword>
<organism evidence="8 9">
    <name type="scientific">Paenibacillus flagellatus</name>
    <dbReference type="NCBI Taxonomy" id="2211139"/>
    <lineage>
        <taxon>Bacteria</taxon>
        <taxon>Bacillati</taxon>
        <taxon>Bacillota</taxon>
        <taxon>Bacilli</taxon>
        <taxon>Bacillales</taxon>
        <taxon>Paenibacillaceae</taxon>
        <taxon>Paenibacillus</taxon>
    </lineage>
</organism>
<dbReference type="InterPro" id="IPR011040">
    <property type="entry name" value="Sialidase"/>
</dbReference>
<keyword evidence="4 6" id="KW-0732">Signal</keyword>
<dbReference type="CDD" id="cd15482">
    <property type="entry name" value="Sialidase_non-viral"/>
    <property type="match status" value="1"/>
</dbReference>
<dbReference type="GO" id="GO:0009313">
    <property type="term" value="P:oligosaccharide catabolic process"/>
    <property type="evidence" value="ECO:0007669"/>
    <property type="project" value="TreeGrafter"/>
</dbReference>
<dbReference type="InterPro" id="IPR013320">
    <property type="entry name" value="ConA-like_dom_sf"/>
</dbReference>
<evidence type="ECO:0000259" key="7">
    <source>
        <dbReference type="SMART" id="SM00560"/>
    </source>
</evidence>
<evidence type="ECO:0000256" key="4">
    <source>
        <dbReference type="ARBA" id="ARBA00022729"/>
    </source>
</evidence>
<evidence type="ECO:0000313" key="9">
    <source>
        <dbReference type="Proteomes" id="UP000247476"/>
    </source>
</evidence>
<comment type="caution">
    <text evidence="8">The sequence shown here is derived from an EMBL/GenBank/DDBJ whole genome shotgun (WGS) entry which is preliminary data.</text>
</comment>
<dbReference type="Pfam" id="PF13385">
    <property type="entry name" value="Laminin_G_3"/>
    <property type="match status" value="1"/>
</dbReference>
<dbReference type="SUPFAM" id="SSF49899">
    <property type="entry name" value="Concanavalin A-like lectins/glucanases"/>
    <property type="match status" value="1"/>
</dbReference>
<name>A0A2V5KXV7_9BACL</name>
<dbReference type="Pfam" id="PF13088">
    <property type="entry name" value="BNR_2"/>
    <property type="match status" value="1"/>
</dbReference>
<dbReference type="InterPro" id="IPR036278">
    <property type="entry name" value="Sialidase_sf"/>
</dbReference>
<dbReference type="GO" id="GO:0006689">
    <property type="term" value="P:ganglioside catabolic process"/>
    <property type="evidence" value="ECO:0007669"/>
    <property type="project" value="TreeGrafter"/>
</dbReference>
<evidence type="ECO:0000313" key="8">
    <source>
        <dbReference type="EMBL" id="PYI57377.1"/>
    </source>
</evidence>
<dbReference type="PANTHER" id="PTHR10628">
    <property type="entry name" value="SIALIDASE"/>
    <property type="match status" value="1"/>
</dbReference>
<protein>
    <recommendedName>
        <fullName evidence="3">exo-alpha-sialidase</fullName>
        <ecNumber evidence="3">3.2.1.18</ecNumber>
    </recommendedName>
</protein>
<dbReference type="EC" id="3.2.1.18" evidence="3"/>
<evidence type="ECO:0000256" key="2">
    <source>
        <dbReference type="ARBA" id="ARBA00009348"/>
    </source>
</evidence>